<dbReference type="EMBL" id="JAHEPS010000001">
    <property type="protein sequence ID" value="MBT1443021.1"/>
    <property type="molecule type" value="Genomic_DNA"/>
</dbReference>
<evidence type="ECO:0000256" key="1">
    <source>
        <dbReference type="ARBA" id="ARBA00010690"/>
    </source>
</evidence>
<comment type="caution">
    <text evidence="5">The sequence shown here is derived from an EMBL/GenBank/DDBJ whole genome shotgun (WGS) entry which is preliminary data.</text>
</comment>
<organism evidence="5 6">
    <name type="scientific">Shewanella jiangmenensis</name>
    <dbReference type="NCBI Taxonomy" id="2837387"/>
    <lineage>
        <taxon>Bacteria</taxon>
        <taxon>Pseudomonadati</taxon>
        <taxon>Pseudomonadota</taxon>
        <taxon>Gammaproteobacteria</taxon>
        <taxon>Alteromonadales</taxon>
        <taxon>Shewanellaceae</taxon>
        <taxon>Shewanella</taxon>
    </lineage>
</organism>
<comment type="similarity">
    <text evidence="1">Belongs to the type III secretion exporter family.</text>
</comment>
<keyword evidence="3" id="KW-0653">Protein transport</keyword>
<reference evidence="5 6" key="1">
    <citation type="submission" date="2021-05" db="EMBL/GenBank/DDBJ databases">
        <title>Shewanella sp. JM162201.</title>
        <authorList>
            <person name="Xu S."/>
            <person name="Li A."/>
        </authorList>
    </citation>
    <scope>NUCLEOTIDE SEQUENCE [LARGE SCALE GENOMIC DNA]</scope>
    <source>
        <strain evidence="5 6">JM162201</strain>
    </source>
</reference>
<accession>A0ABS5UZT9</accession>
<keyword evidence="3" id="KW-0813">Transport</keyword>
<protein>
    <recommendedName>
        <fullName evidence="2">Flagellar biosynthetic protein FlhB</fullName>
    </recommendedName>
</protein>
<sequence>MSNEKRLAVALSYDGNGAPTVTAKGEDWLAEDIIALAEQAGIVIHRDPALAQYLSTLDLNETIPRELYLLIAELLSFVYMLDGRYPEEWAQLHHKISTSA</sequence>
<dbReference type="PANTHER" id="PTHR30531:SF12">
    <property type="entry name" value="FLAGELLAR BIOSYNTHETIC PROTEIN FLHB"/>
    <property type="match status" value="1"/>
</dbReference>
<dbReference type="RefSeq" id="WP_214505232.1">
    <property type="nucleotide sequence ID" value="NZ_JAHEPS010000001.1"/>
</dbReference>
<dbReference type="PANTHER" id="PTHR30531">
    <property type="entry name" value="FLAGELLAR BIOSYNTHETIC PROTEIN FLHB"/>
    <property type="match status" value="1"/>
</dbReference>
<keyword evidence="3" id="KW-1006">Bacterial flagellum protein export</keyword>
<keyword evidence="6" id="KW-1185">Reference proteome</keyword>
<dbReference type="Proteomes" id="UP001195903">
    <property type="component" value="Unassembled WGS sequence"/>
</dbReference>
<dbReference type="Gene3D" id="3.40.1690.10">
    <property type="entry name" value="secretion proteins EscU"/>
    <property type="match status" value="1"/>
</dbReference>
<evidence type="ECO:0000313" key="5">
    <source>
        <dbReference type="EMBL" id="MBT1443021.1"/>
    </source>
</evidence>
<dbReference type="SUPFAM" id="SSF160544">
    <property type="entry name" value="EscU C-terminal domain-like"/>
    <property type="match status" value="1"/>
</dbReference>
<proteinExistence type="inferred from homology"/>
<gene>
    <name evidence="5" type="ORF">KJI95_00570</name>
</gene>
<dbReference type="InterPro" id="IPR006135">
    <property type="entry name" value="T3SS_substrate_exporter"/>
</dbReference>
<dbReference type="InterPro" id="IPR029025">
    <property type="entry name" value="T3SS_substrate_exporter_C"/>
</dbReference>
<dbReference type="Pfam" id="PF01312">
    <property type="entry name" value="Bac_export_2"/>
    <property type="match status" value="1"/>
</dbReference>
<comment type="function">
    <text evidence="4">Required for formation of the rod structure in the basal body of the flagellar apparatus. Together with FliI and FliH, may constitute the export apparatus of flagellin.</text>
</comment>
<evidence type="ECO:0000256" key="2">
    <source>
        <dbReference type="ARBA" id="ARBA00021622"/>
    </source>
</evidence>
<evidence type="ECO:0000313" key="6">
    <source>
        <dbReference type="Proteomes" id="UP001195903"/>
    </source>
</evidence>
<evidence type="ECO:0000256" key="4">
    <source>
        <dbReference type="ARBA" id="ARBA00025078"/>
    </source>
</evidence>
<evidence type="ECO:0000256" key="3">
    <source>
        <dbReference type="ARBA" id="ARBA00023225"/>
    </source>
</evidence>
<name>A0ABS5UZT9_9GAMM</name>